<dbReference type="InterPro" id="IPR028002">
    <property type="entry name" value="Myb_DNA-bind_5"/>
</dbReference>
<dbReference type="AlphaFoldDB" id="A0A6P8ZNX8"/>
<proteinExistence type="predicted"/>
<dbReference type="InParanoid" id="A0A6P8ZNX8"/>
<accession>A0A6P8ZNX8</accession>
<reference evidence="10" key="1">
    <citation type="submission" date="2025-08" db="UniProtKB">
        <authorList>
            <consortium name="RefSeq"/>
        </authorList>
    </citation>
    <scope>IDENTIFICATION</scope>
    <source>
        <tissue evidence="10">Total insect</tissue>
    </source>
</reference>
<evidence type="ECO:0000256" key="1">
    <source>
        <dbReference type="ARBA" id="ARBA00011764"/>
    </source>
</evidence>
<feature type="compositionally biased region" description="Polar residues" evidence="7">
    <location>
        <begin position="204"/>
        <end position="224"/>
    </location>
</feature>
<feature type="region of interest" description="Disordered" evidence="7">
    <location>
        <begin position="197"/>
        <end position="229"/>
    </location>
</feature>
<feature type="domain" description="Myb/SANT-like DNA-binding" evidence="8">
    <location>
        <begin position="9"/>
        <end position="85"/>
    </location>
</feature>
<dbReference type="FunCoup" id="A0A6P8ZNX8">
    <property type="interactions" value="2"/>
</dbReference>
<feature type="compositionally biased region" description="Basic and acidic residues" evidence="7">
    <location>
        <begin position="100"/>
        <end position="110"/>
    </location>
</feature>
<organism evidence="10">
    <name type="scientific">Thrips palmi</name>
    <name type="common">Melon thrips</name>
    <dbReference type="NCBI Taxonomy" id="161013"/>
    <lineage>
        <taxon>Eukaryota</taxon>
        <taxon>Metazoa</taxon>
        <taxon>Ecdysozoa</taxon>
        <taxon>Arthropoda</taxon>
        <taxon>Hexapoda</taxon>
        <taxon>Insecta</taxon>
        <taxon>Pterygota</taxon>
        <taxon>Neoptera</taxon>
        <taxon>Paraneoptera</taxon>
        <taxon>Thysanoptera</taxon>
        <taxon>Terebrantia</taxon>
        <taxon>Thripoidea</taxon>
        <taxon>Thripidae</taxon>
        <taxon>Thrips</taxon>
    </lineage>
</organism>
<keyword evidence="4" id="KW-0804">Transcription</keyword>
<dbReference type="OrthoDB" id="7699612at2759"/>
<evidence type="ECO:0000313" key="9">
    <source>
        <dbReference type="Proteomes" id="UP000515158"/>
    </source>
</evidence>
<dbReference type="PANTHER" id="PTHR23098:SF16">
    <property type="entry name" value="REGULATORY PROTEIN ZESTE"/>
    <property type="match status" value="1"/>
</dbReference>
<dbReference type="Proteomes" id="UP000515158">
    <property type="component" value="Unplaced"/>
</dbReference>
<dbReference type="GO" id="GO:0005634">
    <property type="term" value="C:nucleus"/>
    <property type="evidence" value="ECO:0007669"/>
    <property type="project" value="TreeGrafter"/>
</dbReference>
<gene>
    <name evidence="10" type="primary">LOC117646358</name>
</gene>
<name>A0A6P8ZNX8_THRPL</name>
<dbReference type="KEGG" id="tpal:117646358"/>
<keyword evidence="3" id="KW-0805">Transcription regulation</keyword>
<evidence type="ECO:0000256" key="6">
    <source>
        <dbReference type="SAM" id="Coils"/>
    </source>
</evidence>
<dbReference type="Pfam" id="PF13873">
    <property type="entry name" value="Myb_DNA-bind_5"/>
    <property type="match status" value="1"/>
</dbReference>
<evidence type="ECO:0000256" key="7">
    <source>
        <dbReference type="SAM" id="MobiDB-lite"/>
    </source>
</evidence>
<evidence type="ECO:0000256" key="5">
    <source>
        <dbReference type="ARBA" id="ARBA00025466"/>
    </source>
</evidence>
<comment type="subunit">
    <text evidence="1">Self-associates forming complexes of several hundred monomers.</text>
</comment>
<dbReference type="PANTHER" id="PTHR23098">
    <property type="entry name" value="AGAP001331-PA-RELATED"/>
    <property type="match status" value="1"/>
</dbReference>
<evidence type="ECO:0000259" key="8">
    <source>
        <dbReference type="Pfam" id="PF13873"/>
    </source>
</evidence>
<comment type="function">
    <text evidence="5">Involved in transvection phenomena (= synapsis-dependent gene expression), where the synaptic pairing of chromosomes carrying genes with which zeste interacts influences the expression of these genes. Zeste binds to DNA and stimulates transcription from a nearby promoter.</text>
</comment>
<feature type="region of interest" description="Disordered" evidence="7">
    <location>
        <begin position="89"/>
        <end position="110"/>
    </location>
</feature>
<keyword evidence="9" id="KW-1185">Reference proteome</keyword>
<evidence type="ECO:0000256" key="4">
    <source>
        <dbReference type="ARBA" id="ARBA00023163"/>
    </source>
</evidence>
<feature type="coiled-coil region" evidence="6">
    <location>
        <begin position="266"/>
        <end position="293"/>
    </location>
</feature>
<dbReference type="RefSeq" id="XP_034243129.1">
    <property type="nucleotide sequence ID" value="XM_034387238.1"/>
</dbReference>
<dbReference type="GeneID" id="117646358"/>
<evidence type="ECO:0000313" key="10">
    <source>
        <dbReference type="RefSeq" id="XP_034243129.1"/>
    </source>
</evidence>
<sequence length="316" mass="35154">MSAETKKKRSPNFTESEIELFVEVLLPKYKSVIENKKTDALTRGEKAAAWSRLQVDFNNLSSIFHRTEENLRNLWGELKKKARKRQAFQKRETVCTGGGERNKSGDPTKLDDKVLEVIGPSGVGLNEQYGGDAEIPETDSSSALNTIGDLFVVGTSDTLQTAETATIELLDCSGIVVPQQNWSDVVPRHLYSKKPQALKMVDGSTPSTSGTQMSNSSTPTTSAESARKRTVAEELEYAKIMKRRRPSLSTAPPPDENQAKLVAARLDLALATKANMEEQKKRDEELFQIEKRRKESEAVLVELQVLKMKKELGLDK</sequence>
<evidence type="ECO:0000256" key="2">
    <source>
        <dbReference type="ARBA" id="ARBA00016807"/>
    </source>
</evidence>
<keyword evidence="6" id="KW-0175">Coiled coil</keyword>
<protein>
    <recommendedName>
        <fullName evidence="2">Regulatory protein zeste</fullName>
    </recommendedName>
</protein>
<evidence type="ECO:0000256" key="3">
    <source>
        <dbReference type="ARBA" id="ARBA00023015"/>
    </source>
</evidence>